<dbReference type="EMBL" id="KZ293420">
    <property type="protein sequence ID" value="PBK73703.1"/>
    <property type="molecule type" value="Genomic_DNA"/>
</dbReference>
<feature type="region of interest" description="Disordered" evidence="1">
    <location>
        <begin position="86"/>
        <end position="182"/>
    </location>
</feature>
<feature type="compositionally biased region" description="Polar residues" evidence="1">
    <location>
        <begin position="23"/>
        <end position="45"/>
    </location>
</feature>
<feature type="region of interest" description="Disordered" evidence="1">
    <location>
        <begin position="1"/>
        <end position="52"/>
    </location>
</feature>
<evidence type="ECO:0000313" key="2">
    <source>
        <dbReference type="EMBL" id="PBK73703.1"/>
    </source>
</evidence>
<feature type="region of interest" description="Disordered" evidence="1">
    <location>
        <begin position="221"/>
        <end position="240"/>
    </location>
</feature>
<accession>A0A2H3CC28</accession>
<sequence>MNSPSALPPPPLPRLRVSRTPRTNLDSPHSGSSRLSDPIASNSVELNVDDEPSRNLLSSMSFSMMDASATLPEATAADRLRAVMARLPSSSPSDATPTPPSPSERESDFDQPHFGSSTASIAQESIRSIFSRARRDPGDTPQKDNRPRRNSFDVTEVEAKPRAQKVKQERAGNIGRRQSMSDEEIESAHLSSRSEGVLTFPQDTLIDSANESIDTQAMVNDLGNSQATPPAATSTPQHSLQMSLNSYLQAQSTRAAGFR</sequence>
<dbReference type="Proteomes" id="UP000218334">
    <property type="component" value="Unassembled WGS sequence"/>
</dbReference>
<feature type="compositionally biased region" description="Polar residues" evidence="1">
    <location>
        <begin position="114"/>
        <end position="128"/>
    </location>
</feature>
<protein>
    <submittedName>
        <fullName evidence="2">Uncharacterized protein</fullName>
    </submittedName>
</protein>
<reference evidence="3" key="1">
    <citation type="journal article" date="2017" name="Nat. Ecol. Evol.">
        <title>Genome expansion and lineage-specific genetic innovations in the forest pathogenic fungi Armillaria.</title>
        <authorList>
            <person name="Sipos G."/>
            <person name="Prasanna A.N."/>
            <person name="Walter M.C."/>
            <person name="O'Connor E."/>
            <person name="Balint B."/>
            <person name="Krizsan K."/>
            <person name="Kiss B."/>
            <person name="Hess J."/>
            <person name="Varga T."/>
            <person name="Slot J."/>
            <person name="Riley R."/>
            <person name="Boka B."/>
            <person name="Rigling D."/>
            <person name="Barry K."/>
            <person name="Lee J."/>
            <person name="Mihaltcheva S."/>
            <person name="LaButti K."/>
            <person name="Lipzen A."/>
            <person name="Waldron R."/>
            <person name="Moloney N.M."/>
            <person name="Sperisen C."/>
            <person name="Kredics L."/>
            <person name="Vagvoelgyi C."/>
            <person name="Patrignani A."/>
            <person name="Fitzpatrick D."/>
            <person name="Nagy I."/>
            <person name="Doyle S."/>
            <person name="Anderson J.B."/>
            <person name="Grigoriev I.V."/>
            <person name="Gueldener U."/>
            <person name="Muensterkoetter M."/>
            <person name="Nagy L.G."/>
        </authorList>
    </citation>
    <scope>NUCLEOTIDE SEQUENCE [LARGE SCALE GENOMIC DNA]</scope>
    <source>
        <strain evidence="3">28-4</strain>
    </source>
</reference>
<dbReference type="AlphaFoldDB" id="A0A2H3CC28"/>
<evidence type="ECO:0000313" key="3">
    <source>
        <dbReference type="Proteomes" id="UP000218334"/>
    </source>
</evidence>
<evidence type="ECO:0000256" key="1">
    <source>
        <dbReference type="SAM" id="MobiDB-lite"/>
    </source>
</evidence>
<proteinExistence type="predicted"/>
<feature type="compositionally biased region" description="Pro residues" evidence="1">
    <location>
        <begin position="1"/>
        <end position="13"/>
    </location>
</feature>
<feature type="compositionally biased region" description="Basic and acidic residues" evidence="1">
    <location>
        <begin position="133"/>
        <end position="170"/>
    </location>
</feature>
<keyword evidence="3" id="KW-1185">Reference proteome</keyword>
<organism evidence="2 3">
    <name type="scientific">Armillaria solidipes</name>
    <dbReference type="NCBI Taxonomy" id="1076256"/>
    <lineage>
        <taxon>Eukaryota</taxon>
        <taxon>Fungi</taxon>
        <taxon>Dikarya</taxon>
        <taxon>Basidiomycota</taxon>
        <taxon>Agaricomycotina</taxon>
        <taxon>Agaricomycetes</taxon>
        <taxon>Agaricomycetidae</taxon>
        <taxon>Agaricales</taxon>
        <taxon>Marasmiineae</taxon>
        <taxon>Physalacriaceae</taxon>
        <taxon>Armillaria</taxon>
    </lineage>
</organism>
<name>A0A2H3CC28_9AGAR</name>
<dbReference type="STRING" id="1076256.A0A2H3CC28"/>
<gene>
    <name evidence="2" type="ORF">ARMSODRAFT_986651</name>
</gene>